<sequence>MGRRVCLICFCLIVIVLLVGCARRGPISRMDQELKKTEAFALESLLKLENQSSFKFRLKFERKGGLVDVEGSFEGSYLFPDMSSVSGYWSFAGNKEELTVITSGDRQFRFDPETRTWVEEAASEEINPLRQLERTVALGNFEYIGKDRIGGRRAGRFSFEPNLAFLDPRMEKDLKGRMWVSEKTGLPVKVRVDSEDKKIFWNMSLFDFNSPLSIEVPVRHAYEATFVARGSQNGGMTLTGSLLGARLSWIGLKGVRLKSRTNQRLKINFESFGDRAEIIRLVSRPGSLSVRLARWPEGPVFRLSEEVVKSTYGPEADLGFEQGNMTKPLILLDVLLTNDDLKGASFGYDEFSRPIVEMEITTEAAERLEEATGRHIGNPMAFLIDGKVVSAPIVRGASSGNMVRIRGLSSIKEAKSIWGMLATGPLPVDLALKSIEKLGQKTSTK</sequence>
<dbReference type="Gene3D" id="2.50.20.20">
    <property type="match status" value="1"/>
</dbReference>
<proteinExistence type="predicted"/>
<reference evidence="2 3" key="1">
    <citation type="submission" date="2019-03" db="EMBL/GenBank/DDBJ databases">
        <title>Metabolic potential of uncultured bacteria and archaea associated with petroleum seepage in deep-sea sediments.</title>
        <authorList>
            <person name="Dong X."/>
            <person name="Hubert C."/>
        </authorList>
    </citation>
    <scope>NUCLEOTIDE SEQUENCE [LARGE SCALE GENOMIC DNA]</scope>
    <source>
        <strain evidence="2">E44_bin18</strain>
    </source>
</reference>
<evidence type="ECO:0000313" key="2">
    <source>
        <dbReference type="EMBL" id="TET44106.1"/>
    </source>
</evidence>
<gene>
    <name evidence="2" type="ORF">E3J62_11295</name>
</gene>
<comment type="caution">
    <text evidence="2">The sequence shown here is derived from an EMBL/GenBank/DDBJ whole genome shotgun (WGS) entry which is preliminary data.</text>
</comment>
<dbReference type="InterPro" id="IPR054384">
    <property type="entry name" value="SecDF_P1_head"/>
</dbReference>
<evidence type="ECO:0000259" key="1">
    <source>
        <dbReference type="Pfam" id="PF22599"/>
    </source>
</evidence>
<dbReference type="Proteomes" id="UP000315525">
    <property type="component" value="Unassembled WGS sequence"/>
</dbReference>
<organism evidence="2 3">
    <name type="scientific">candidate division TA06 bacterium</name>
    <dbReference type="NCBI Taxonomy" id="2250710"/>
    <lineage>
        <taxon>Bacteria</taxon>
        <taxon>Bacteria division TA06</taxon>
    </lineage>
</organism>
<dbReference type="PROSITE" id="PS51257">
    <property type="entry name" value="PROKAR_LIPOPROTEIN"/>
    <property type="match status" value="1"/>
</dbReference>
<evidence type="ECO:0000313" key="3">
    <source>
        <dbReference type="Proteomes" id="UP000315525"/>
    </source>
</evidence>
<dbReference type="Gene3D" id="3.30.70.3400">
    <property type="match status" value="1"/>
</dbReference>
<name>A0A523UNL0_UNCT6</name>
<dbReference type="Pfam" id="PF22599">
    <property type="entry name" value="SecDF_P1_head"/>
    <property type="match status" value="1"/>
</dbReference>
<dbReference type="Gene3D" id="3.30.1360.200">
    <property type="match status" value="1"/>
</dbReference>
<protein>
    <recommendedName>
        <fullName evidence="1">SecDF P1 head subdomain domain-containing protein</fullName>
    </recommendedName>
</protein>
<dbReference type="AlphaFoldDB" id="A0A523UNL0"/>
<accession>A0A523UNL0</accession>
<feature type="domain" description="SecDF P1 head subdomain" evidence="1">
    <location>
        <begin position="329"/>
        <end position="428"/>
    </location>
</feature>
<dbReference type="EMBL" id="SOJN01000138">
    <property type="protein sequence ID" value="TET44106.1"/>
    <property type="molecule type" value="Genomic_DNA"/>
</dbReference>